<sequence>MQADVEFFTEYGEGSRYRIEEVIGKGSYGVVCSAYDTHLGEKVAIKKINDIFEHVSDATRILREIKLLRLLRHPDIVEIKHILLPPSRREFKDIYVVFELMESDLHQVIKANDDLTPEHYQFFLYQLLRGMKYIHTANVFHRDLKPKNILANADCKLKICDFGLARVAFNDTPTAIFWTDYVATRWYRAPELCGSFFSKYTPAIDIWSIGCIFAELLTGKPLFPGKNVVHQLDLMTDLLGTPPPETIARIRNEKARRYLSSMRKKKAIPLSLKFPNADPLALRLLERMLAFDLKDRPSAEEALADPYFRNLARVEREPSAQPVTKMEFEFERRRITKDDVRELIYREILEYHPKMLKEYLEGAEPTSFMYPSAVDKFKKQFAFLEERYRNGAASPLERQHSSSLPRPAVVYSDRSNQSTADVAYDLSKCAINEQVENPQIDRSSLLTVMSRLPTQVPPSIQGRGAARPGKIIGPMIGYNTCEASGKTRDERKMTRNPSLPSQYVSFPRKNPGCKIEEGEGVNEGLNGIQPKPDLYMARKVAAAHGNHWY</sequence>
<feature type="compositionally biased region" description="Polar residues" evidence="12">
    <location>
        <begin position="495"/>
        <end position="504"/>
    </location>
</feature>
<dbReference type="GO" id="GO:0005524">
    <property type="term" value="F:ATP binding"/>
    <property type="evidence" value="ECO:0007669"/>
    <property type="project" value="UniProtKB-UniRule"/>
</dbReference>
<evidence type="ECO:0000256" key="2">
    <source>
        <dbReference type="ARBA" id="ARBA00012411"/>
    </source>
</evidence>
<comment type="catalytic activity">
    <reaction evidence="9">
        <text>L-threonyl-[protein] + ATP = O-phospho-L-threonyl-[protein] + ADP + H(+)</text>
        <dbReference type="Rhea" id="RHEA:46608"/>
        <dbReference type="Rhea" id="RHEA-COMP:11060"/>
        <dbReference type="Rhea" id="RHEA-COMP:11605"/>
        <dbReference type="ChEBI" id="CHEBI:15378"/>
        <dbReference type="ChEBI" id="CHEBI:30013"/>
        <dbReference type="ChEBI" id="CHEBI:30616"/>
        <dbReference type="ChEBI" id="CHEBI:61977"/>
        <dbReference type="ChEBI" id="CHEBI:456216"/>
        <dbReference type="EC" id="2.7.11.24"/>
    </reaction>
</comment>
<dbReference type="InterPro" id="IPR003527">
    <property type="entry name" value="MAP_kinase_CS"/>
</dbReference>
<comment type="caution">
    <text evidence="14">The sequence shown here is derived from an EMBL/GenBank/DDBJ whole genome shotgun (WGS) entry which is preliminary data.</text>
</comment>
<proteinExistence type="inferred from homology"/>
<feature type="binding site" evidence="11">
    <location>
        <position position="47"/>
    </location>
    <ligand>
        <name>ATP</name>
        <dbReference type="ChEBI" id="CHEBI:30616"/>
    </ligand>
</feature>
<evidence type="ECO:0000256" key="7">
    <source>
        <dbReference type="ARBA" id="ARBA00022777"/>
    </source>
</evidence>
<dbReference type="PROSITE" id="PS01351">
    <property type="entry name" value="MAPK"/>
    <property type="match status" value="1"/>
</dbReference>
<dbReference type="InterPro" id="IPR011009">
    <property type="entry name" value="Kinase-like_dom_sf"/>
</dbReference>
<name>A0A5A7P034_STRAF</name>
<evidence type="ECO:0000256" key="4">
    <source>
        <dbReference type="ARBA" id="ARBA00022553"/>
    </source>
</evidence>
<keyword evidence="7 14" id="KW-0418">Kinase</keyword>
<keyword evidence="4" id="KW-0597">Phosphoprotein</keyword>
<evidence type="ECO:0000256" key="5">
    <source>
        <dbReference type="ARBA" id="ARBA00022679"/>
    </source>
</evidence>
<dbReference type="EMBL" id="BKCP01000780">
    <property type="protein sequence ID" value="GER26112.1"/>
    <property type="molecule type" value="Genomic_DNA"/>
</dbReference>
<dbReference type="SUPFAM" id="SSF56112">
    <property type="entry name" value="Protein kinase-like (PK-like)"/>
    <property type="match status" value="1"/>
</dbReference>
<evidence type="ECO:0000256" key="3">
    <source>
        <dbReference type="ARBA" id="ARBA00022527"/>
    </source>
</evidence>
<dbReference type="EC" id="2.7.11.24" evidence="2"/>
<dbReference type="InterPro" id="IPR050117">
    <property type="entry name" value="MAPK"/>
</dbReference>
<dbReference type="GO" id="GO:0004707">
    <property type="term" value="F:MAP kinase activity"/>
    <property type="evidence" value="ECO:0007669"/>
    <property type="project" value="UniProtKB-EC"/>
</dbReference>
<dbReference type="Gene3D" id="1.10.510.10">
    <property type="entry name" value="Transferase(Phosphotransferase) domain 1"/>
    <property type="match status" value="1"/>
</dbReference>
<evidence type="ECO:0000256" key="12">
    <source>
        <dbReference type="SAM" id="MobiDB-lite"/>
    </source>
</evidence>
<comment type="catalytic activity">
    <reaction evidence="10">
        <text>L-seryl-[protein] + ATP = O-phospho-L-seryl-[protein] + ADP + H(+)</text>
        <dbReference type="Rhea" id="RHEA:17989"/>
        <dbReference type="Rhea" id="RHEA-COMP:9863"/>
        <dbReference type="Rhea" id="RHEA-COMP:11604"/>
        <dbReference type="ChEBI" id="CHEBI:15378"/>
        <dbReference type="ChEBI" id="CHEBI:29999"/>
        <dbReference type="ChEBI" id="CHEBI:30616"/>
        <dbReference type="ChEBI" id="CHEBI:83421"/>
        <dbReference type="ChEBI" id="CHEBI:456216"/>
        <dbReference type="EC" id="2.7.11.24"/>
    </reaction>
</comment>
<organism evidence="14 15">
    <name type="scientific">Striga asiatica</name>
    <name type="common">Asiatic witchweed</name>
    <name type="synonym">Buchnera asiatica</name>
    <dbReference type="NCBI Taxonomy" id="4170"/>
    <lineage>
        <taxon>Eukaryota</taxon>
        <taxon>Viridiplantae</taxon>
        <taxon>Streptophyta</taxon>
        <taxon>Embryophyta</taxon>
        <taxon>Tracheophyta</taxon>
        <taxon>Spermatophyta</taxon>
        <taxon>Magnoliopsida</taxon>
        <taxon>eudicotyledons</taxon>
        <taxon>Gunneridae</taxon>
        <taxon>Pentapetalae</taxon>
        <taxon>asterids</taxon>
        <taxon>lamiids</taxon>
        <taxon>Lamiales</taxon>
        <taxon>Orobanchaceae</taxon>
        <taxon>Buchnereae</taxon>
        <taxon>Striga</taxon>
    </lineage>
</organism>
<keyword evidence="6 11" id="KW-0547">Nucleotide-binding</keyword>
<feature type="region of interest" description="Disordered" evidence="12">
    <location>
        <begin position="491"/>
        <end position="510"/>
    </location>
</feature>
<comment type="similarity">
    <text evidence="1">Belongs to the protein kinase superfamily. CMGC Ser/Thr protein kinase family. MAP kinase subfamily.</text>
</comment>
<dbReference type="FunFam" id="3.30.200.20:FF:000046">
    <property type="entry name" value="Mitogen-activated protein kinase"/>
    <property type="match status" value="1"/>
</dbReference>
<dbReference type="Pfam" id="PF00069">
    <property type="entry name" value="Pkinase"/>
    <property type="match status" value="1"/>
</dbReference>
<dbReference type="PANTHER" id="PTHR24055">
    <property type="entry name" value="MITOGEN-ACTIVATED PROTEIN KINASE"/>
    <property type="match status" value="1"/>
</dbReference>
<dbReference type="OrthoDB" id="2396at2759"/>
<dbReference type="AlphaFoldDB" id="A0A5A7P034"/>
<evidence type="ECO:0000256" key="1">
    <source>
        <dbReference type="ARBA" id="ARBA00008832"/>
    </source>
</evidence>
<keyword evidence="8 11" id="KW-0067">ATP-binding</keyword>
<gene>
    <name evidence="14" type="ORF">STAS_01742</name>
</gene>
<dbReference type="CDD" id="cd07859">
    <property type="entry name" value="STKc_TDY_MAPK"/>
    <property type="match status" value="1"/>
</dbReference>
<dbReference type="Proteomes" id="UP000325081">
    <property type="component" value="Unassembled WGS sequence"/>
</dbReference>
<evidence type="ECO:0000313" key="15">
    <source>
        <dbReference type="Proteomes" id="UP000325081"/>
    </source>
</evidence>
<dbReference type="InterPro" id="IPR000719">
    <property type="entry name" value="Prot_kinase_dom"/>
</dbReference>
<evidence type="ECO:0000256" key="6">
    <source>
        <dbReference type="ARBA" id="ARBA00022741"/>
    </source>
</evidence>
<keyword evidence="15" id="KW-1185">Reference proteome</keyword>
<evidence type="ECO:0000313" key="14">
    <source>
        <dbReference type="EMBL" id="GER26112.1"/>
    </source>
</evidence>
<evidence type="ECO:0000256" key="11">
    <source>
        <dbReference type="PROSITE-ProRule" id="PRU10141"/>
    </source>
</evidence>
<dbReference type="PROSITE" id="PS50011">
    <property type="entry name" value="PROTEIN_KINASE_DOM"/>
    <property type="match status" value="1"/>
</dbReference>
<dbReference type="SMART" id="SM00220">
    <property type="entry name" value="S_TKc"/>
    <property type="match status" value="1"/>
</dbReference>
<evidence type="ECO:0000256" key="10">
    <source>
        <dbReference type="ARBA" id="ARBA00048312"/>
    </source>
</evidence>
<dbReference type="InterPro" id="IPR017441">
    <property type="entry name" value="Protein_kinase_ATP_BS"/>
</dbReference>
<dbReference type="GO" id="GO:0106310">
    <property type="term" value="F:protein serine kinase activity"/>
    <property type="evidence" value="ECO:0007669"/>
    <property type="project" value="RHEA"/>
</dbReference>
<dbReference type="Gene3D" id="3.30.200.20">
    <property type="entry name" value="Phosphorylase Kinase, domain 1"/>
    <property type="match status" value="1"/>
</dbReference>
<evidence type="ECO:0000259" key="13">
    <source>
        <dbReference type="PROSITE" id="PS50011"/>
    </source>
</evidence>
<evidence type="ECO:0000256" key="9">
    <source>
        <dbReference type="ARBA" id="ARBA00047592"/>
    </source>
</evidence>
<dbReference type="PROSITE" id="PS00107">
    <property type="entry name" value="PROTEIN_KINASE_ATP"/>
    <property type="match status" value="1"/>
</dbReference>
<keyword evidence="3" id="KW-0723">Serine/threonine-protein kinase</keyword>
<evidence type="ECO:0000256" key="8">
    <source>
        <dbReference type="ARBA" id="ARBA00022840"/>
    </source>
</evidence>
<accession>A0A5A7P034</accession>
<feature type="domain" description="Protein kinase" evidence="13">
    <location>
        <begin position="17"/>
        <end position="308"/>
    </location>
</feature>
<reference evidence="15" key="1">
    <citation type="journal article" date="2019" name="Curr. Biol.">
        <title>Genome Sequence of Striga asiatica Provides Insight into the Evolution of Plant Parasitism.</title>
        <authorList>
            <person name="Yoshida S."/>
            <person name="Kim S."/>
            <person name="Wafula E.K."/>
            <person name="Tanskanen J."/>
            <person name="Kim Y.M."/>
            <person name="Honaas L."/>
            <person name="Yang Z."/>
            <person name="Spallek T."/>
            <person name="Conn C.E."/>
            <person name="Ichihashi Y."/>
            <person name="Cheong K."/>
            <person name="Cui S."/>
            <person name="Der J.P."/>
            <person name="Gundlach H."/>
            <person name="Jiao Y."/>
            <person name="Hori C."/>
            <person name="Ishida J.K."/>
            <person name="Kasahara H."/>
            <person name="Kiba T."/>
            <person name="Kim M.S."/>
            <person name="Koo N."/>
            <person name="Laohavisit A."/>
            <person name="Lee Y.H."/>
            <person name="Lumba S."/>
            <person name="McCourt P."/>
            <person name="Mortimer J.C."/>
            <person name="Mutuku J.M."/>
            <person name="Nomura T."/>
            <person name="Sasaki-Sekimoto Y."/>
            <person name="Seto Y."/>
            <person name="Wang Y."/>
            <person name="Wakatake T."/>
            <person name="Sakakibara H."/>
            <person name="Demura T."/>
            <person name="Yamaguchi S."/>
            <person name="Yoneyama K."/>
            <person name="Manabe R.I."/>
            <person name="Nelson D.C."/>
            <person name="Schulman A.H."/>
            <person name="Timko M.P."/>
            <person name="dePamphilis C.W."/>
            <person name="Choi D."/>
            <person name="Shirasu K."/>
        </authorList>
    </citation>
    <scope>NUCLEOTIDE SEQUENCE [LARGE SCALE GENOMIC DNA]</scope>
    <source>
        <strain evidence="15">cv. UVA1</strain>
    </source>
</reference>
<protein>
    <recommendedName>
        <fullName evidence="2">mitogen-activated protein kinase</fullName>
        <ecNumber evidence="2">2.7.11.24</ecNumber>
    </recommendedName>
</protein>
<keyword evidence="5" id="KW-0808">Transferase</keyword>
<dbReference type="FunFam" id="1.10.510.10:FF:000017">
    <property type="entry name" value="Mitogen-activated protein kinase"/>
    <property type="match status" value="1"/>
</dbReference>